<evidence type="ECO:0000313" key="3">
    <source>
        <dbReference type="Proteomes" id="UP001516400"/>
    </source>
</evidence>
<accession>A0ABD2NGR9</accession>
<gene>
    <name evidence="2" type="ORF">HHI36_013121</name>
</gene>
<evidence type="ECO:0000313" key="2">
    <source>
        <dbReference type="EMBL" id="KAL3277779.1"/>
    </source>
</evidence>
<keyword evidence="3" id="KW-1185">Reference proteome</keyword>
<feature type="region of interest" description="Disordered" evidence="1">
    <location>
        <begin position="353"/>
        <end position="372"/>
    </location>
</feature>
<dbReference type="Proteomes" id="UP001516400">
    <property type="component" value="Unassembled WGS sequence"/>
</dbReference>
<sequence>MASSNEHMPMPSPAPKPRLSPLDFRNTELVSRLLAATPPYLYNMSLLPNSYFFSEMLRSLVQAKQENAVNAENMMTASMHTRRSRKRPWLNSRHEEFSKPVPKFEKTELNEWPKAQTEKTSPVELTTRPQNSRLNEDVKTFNKEKQPSFQSLQPDSSNPNLILPPAPPIWFPPIYPSPYVDPLHFFIDLRVSGHIYDKSQKDCANFERTMNKEHPSTVVSETNTEDNENPLSSLVQNRYSRHNSAFSVPRQKASKISPMNLSHIDRESKCTKFDVKSMGFEKNSNKTGINYVMSNIGTIYKDVCKNESFDLVTRENSEEKRTKLEEDENSIGYKYFSDNGIFGSMCNRSISRENSPVDVEHEEQECKIDIQS</sequence>
<dbReference type="AlphaFoldDB" id="A0ABD2NGR9"/>
<feature type="region of interest" description="Disordered" evidence="1">
    <location>
        <begin position="100"/>
        <end position="126"/>
    </location>
</feature>
<feature type="region of interest" description="Disordered" evidence="1">
    <location>
        <begin position="1"/>
        <end position="21"/>
    </location>
</feature>
<name>A0ABD2NGR9_9CUCU</name>
<comment type="caution">
    <text evidence="2">The sequence shown here is derived from an EMBL/GenBank/DDBJ whole genome shotgun (WGS) entry which is preliminary data.</text>
</comment>
<protein>
    <submittedName>
        <fullName evidence="2">Uncharacterized protein</fullName>
    </submittedName>
</protein>
<proteinExistence type="predicted"/>
<organism evidence="2 3">
    <name type="scientific">Cryptolaemus montrouzieri</name>
    <dbReference type="NCBI Taxonomy" id="559131"/>
    <lineage>
        <taxon>Eukaryota</taxon>
        <taxon>Metazoa</taxon>
        <taxon>Ecdysozoa</taxon>
        <taxon>Arthropoda</taxon>
        <taxon>Hexapoda</taxon>
        <taxon>Insecta</taxon>
        <taxon>Pterygota</taxon>
        <taxon>Neoptera</taxon>
        <taxon>Endopterygota</taxon>
        <taxon>Coleoptera</taxon>
        <taxon>Polyphaga</taxon>
        <taxon>Cucujiformia</taxon>
        <taxon>Coccinelloidea</taxon>
        <taxon>Coccinellidae</taxon>
        <taxon>Scymninae</taxon>
        <taxon>Scymnini</taxon>
        <taxon>Cryptolaemus</taxon>
    </lineage>
</organism>
<dbReference type="EMBL" id="JABFTP020000103">
    <property type="protein sequence ID" value="KAL3277779.1"/>
    <property type="molecule type" value="Genomic_DNA"/>
</dbReference>
<feature type="compositionally biased region" description="Basic and acidic residues" evidence="1">
    <location>
        <begin position="100"/>
        <end position="111"/>
    </location>
</feature>
<reference evidence="2 3" key="1">
    <citation type="journal article" date="2021" name="BMC Biol.">
        <title>Horizontally acquired antibacterial genes associated with adaptive radiation of ladybird beetles.</title>
        <authorList>
            <person name="Li H.S."/>
            <person name="Tang X.F."/>
            <person name="Huang Y.H."/>
            <person name="Xu Z.Y."/>
            <person name="Chen M.L."/>
            <person name="Du X.Y."/>
            <person name="Qiu B.Y."/>
            <person name="Chen P.T."/>
            <person name="Zhang W."/>
            <person name="Slipinski A."/>
            <person name="Escalona H.E."/>
            <person name="Waterhouse R.M."/>
            <person name="Zwick A."/>
            <person name="Pang H."/>
        </authorList>
    </citation>
    <scope>NUCLEOTIDE SEQUENCE [LARGE SCALE GENOMIC DNA]</scope>
    <source>
        <strain evidence="2">SYSU2018</strain>
    </source>
</reference>
<evidence type="ECO:0000256" key="1">
    <source>
        <dbReference type="SAM" id="MobiDB-lite"/>
    </source>
</evidence>